<evidence type="ECO:0000256" key="4">
    <source>
        <dbReference type="ARBA" id="ARBA00022452"/>
    </source>
</evidence>
<dbReference type="Pfam" id="PF02321">
    <property type="entry name" value="OEP"/>
    <property type="match status" value="1"/>
</dbReference>
<name>A0ABQ6LVH6_9GAMM</name>
<evidence type="ECO:0000256" key="1">
    <source>
        <dbReference type="ARBA" id="ARBA00004442"/>
    </source>
</evidence>
<reference evidence="9 10" key="1">
    <citation type="submission" date="2023-04" db="EMBL/GenBank/DDBJ databases">
        <title>Marinobulbifer ophiurae gen. nov., sp. Nov., isolate from tissue of brittle star Ophioplocus japonicus.</title>
        <authorList>
            <person name="Kawano K."/>
            <person name="Sawayama S."/>
            <person name="Nakagawa S."/>
        </authorList>
    </citation>
    <scope>NUCLEOTIDE SEQUENCE [LARGE SCALE GENOMIC DNA]</scope>
    <source>
        <strain evidence="9 10">NKW57</strain>
    </source>
</reference>
<dbReference type="Proteomes" id="UP001224392">
    <property type="component" value="Unassembled WGS sequence"/>
</dbReference>
<dbReference type="PANTHER" id="PTHR30026:SF20">
    <property type="entry name" value="OUTER MEMBRANE PROTEIN TOLC"/>
    <property type="match status" value="1"/>
</dbReference>
<dbReference type="PANTHER" id="PTHR30026">
    <property type="entry name" value="OUTER MEMBRANE PROTEIN TOLC"/>
    <property type="match status" value="1"/>
</dbReference>
<organism evidence="9 10">
    <name type="scientific">Biformimicrobium ophioploci</name>
    <dbReference type="NCBI Taxonomy" id="3036711"/>
    <lineage>
        <taxon>Bacteria</taxon>
        <taxon>Pseudomonadati</taxon>
        <taxon>Pseudomonadota</taxon>
        <taxon>Gammaproteobacteria</taxon>
        <taxon>Cellvibrionales</taxon>
        <taxon>Microbulbiferaceae</taxon>
        <taxon>Biformimicrobium</taxon>
    </lineage>
</organism>
<dbReference type="InterPro" id="IPR003423">
    <property type="entry name" value="OMP_efflux"/>
</dbReference>
<comment type="caution">
    <text evidence="9">The sequence shown here is derived from an EMBL/GenBank/DDBJ whole genome shotgun (WGS) entry which is preliminary data.</text>
</comment>
<feature type="chain" id="PRO_5045316417" evidence="8">
    <location>
        <begin position="26"/>
        <end position="429"/>
    </location>
</feature>
<keyword evidence="7" id="KW-0998">Cell outer membrane</keyword>
<keyword evidence="8" id="KW-0732">Signal</keyword>
<sequence>MGYLTRTLRLSCAVLVLNTPLIALAQPLGLAQAVRMALENDPDNAAAFHRAEAQREAAVADAQWSDPTLRFGVANLPLDSFDFNDQPMTQKVIGISQRLPRGNSARLAGERGELVAEAGFAAVADAELRLQLMVSESFLNLAEQLETRALLGQNRRWLAELVDYNRARLASAQIQSQQLLQSQLALARLDDRFGEVEGAINRSRGTLSRWLDSAAWGPVDTSLPGWTETLDWLAAQTLPVPVASIEAHPALQAAEARIEVESRQVAIANEAYKPQWGVDLSYGQRDETPMSDGSDFFSAMVSVDLPLFTGKRQDRRVAAARARESAGILQRQGLQQQMHAGLNAAVAAANTYAERLSQYRGELLAQADHTADAVLAGYAANTADLDAVIAARMDAIEAQISARRIEYGYYRALARIRYYLAAGQRENTK</sequence>
<protein>
    <submittedName>
        <fullName evidence="9">TolC family protein</fullName>
    </submittedName>
</protein>
<dbReference type="InterPro" id="IPR051906">
    <property type="entry name" value="TolC-like"/>
</dbReference>
<gene>
    <name evidence="9" type="ORF">MNKW57_04010</name>
</gene>
<evidence type="ECO:0000256" key="3">
    <source>
        <dbReference type="ARBA" id="ARBA00022448"/>
    </source>
</evidence>
<accession>A0ABQ6LVH6</accession>
<comment type="subcellular location">
    <subcellularLocation>
        <location evidence="1">Cell outer membrane</location>
    </subcellularLocation>
</comment>
<dbReference type="RefSeq" id="WP_285762592.1">
    <property type="nucleotide sequence ID" value="NZ_BSYJ01000001.1"/>
</dbReference>
<evidence type="ECO:0000313" key="10">
    <source>
        <dbReference type="Proteomes" id="UP001224392"/>
    </source>
</evidence>
<keyword evidence="10" id="KW-1185">Reference proteome</keyword>
<keyword evidence="6" id="KW-0472">Membrane</keyword>
<evidence type="ECO:0000256" key="7">
    <source>
        <dbReference type="ARBA" id="ARBA00023237"/>
    </source>
</evidence>
<evidence type="ECO:0000256" key="5">
    <source>
        <dbReference type="ARBA" id="ARBA00022692"/>
    </source>
</evidence>
<dbReference type="SUPFAM" id="SSF56954">
    <property type="entry name" value="Outer membrane efflux proteins (OEP)"/>
    <property type="match status" value="1"/>
</dbReference>
<evidence type="ECO:0000256" key="2">
    <source>
        <dbReference type="ARBA" id="ARBA00007613"/>
    </source>
</evidence>
<dbReference type="Gene3D" id="1.20.1600.10">
    <property type="entry name" value="Outer membrane efflux proteins (OEP)"/>
    <property type="match status" value="1"/>
</dbReference>
<keyword evidence="3" id="KW-0813">Transport</keyword>
<evidence type="ECO:0000256" key="8">
    <source>
        <dbReference type="SAM" id="SignalP"/>
    </source>
</evidence>
<dbReference type="EMBL" id="BSYJ01000001">
    <property type="protein sequence ID" value="GMG86080.1"/>
    <property type="molecule type" value="Genomic_DNA"/>
</dbReference>
<proteinExistence type="inferred from homology"/>
<feature type="signal peptide" evidence="8">
    <location>
        <begin position="1"/>
        <end position="25"/>
    </location>
</feature>
<evidence type="ECO:0000313" key="9">
    <source>
        <dbReference type="EMBL" id="GMG86080.1"/>
    </source>
</evidence>
<keyword evidence="4" id="KW-1134">Transmembrane beta strand</keyword>
<evidence type="ECO:0000256" key="6">
    <source>
        <dbReference type="ARBA" id="ARBA00023136"/>
    </source>
</evidence>
<comment type="similarity">
    <text evidence="2">Belongs to the outer membrane factor (OMF) (TC 1.B.17) family.</text>
</comment>
<keyword evidence="5" id="KW-0812">Transmembrane</keyword>